<organism evidence="2 3">
    <name type="scientific">Aspergillus pseudotamarii</name>
    <dbReference type="NCBI Taxonomy" id="132259"/>
    <lineage>
        <taxon>Eukaryota</taxon>
        <taxon>Fungi</taxon>
        <taxon>Dikarya</taxon>
        <taxon>Ascomycota</taxon>
        <taxon>Pezizomycotina</taxon>
        <taxon>Eurotiomycetes</taxon>
        <taxon>Eurotiomycetidae</taxon>
        <taxon>Eurotiales</taxon>
        <taxon>Aspergillaceae</taxon>
        <taxon>Aspergillus</taxon>
        <taxon>Aspergillus subgen. Circumdati</taxon>
    </lineage>
</organism>
<dbReference type="Proteomes" id="UP000325672">
    <property type="component" value="Unassembled WGS sequence"/>
</dbReference>
<reference evidence="2 3" key="1">
    <citation type="submission" date="2019-04" db="EMBL/GenBank/DDBJ databases">
        <title>Friends and foes A comparative genomics study of 23 Aspergillus species from section Flavi.</title>
        <authorList>
            <consortium name="DOE Joint Genome Institute"/>
            <person name="Kjaerbolling I."/>
            <person name="Vesth T."/>
            <person name="Frisvad J.C."/>
            <person name="Nybo J.L."/>
            <person name="Theobald S."/>
            <person name="Kildgaard S."/>
            <person name="Isbrandt T."/>
            <person name="Kuo A."/>
            <person name="Sato A."/>
            <person name="Lyhne E.K."/>
            <person name="Kogle M.E."/>
            <person name="Wiebenga A."/>
            <person name="Kun R.S."/>
            <person name="Lubbers R.J."/>
            <person name="Makela M.R."/>
            <person name="Barry K."/>
            <person name="Chovatia M."/>
            <person name="Clum A."/>
            <person name="Daum C."/>
            <person name="Haridas S."/>
            <person name="He G."/>
            <person name="LaButti K."/>
            <person name="Lipzen A."/>
            <person name="Mondo S."/>
            <person name="Riley R."/>
            <person name="Salamov A."/>
            <person name="Simmons B.A."/>
            <person name="Magnuson J.K."/>
            <person name="Henrissat B."/>
            <person name="Mortensen U.H."/>
            <person name="Larsen T.O."/>
            <person name="Devries R.P."/>
            <person name="Grigoriev I.V."/>
            <person name="Machida M."/>
            <person name="Baker S.E."/>
            <person name="Andersen M.R."/>
        </authorList>
    </citation>
    <scope>NUCLEOTIDE SEQUENCE [LARGE SCALE GENOMIC DNA]</scope>
    <source>
        <strain evidence="2 3">CBS 117625</strain>
    </source>
</reference>
<evidence type="ECO:0000313" key="3">
    <source>
        <dbReference type="Proteomes" id="UP000325672"/>
    </source>
</evidence>
<feature type="region of interest" description="Disordered" evidence="1">
    <location>
        <begin position="75"/>
        <end position="96"/>
    </location>
</feature>
<evidence type="ECO:0000313" key="2">
    <source>
        <dbReference type="EMBL" id="KAE8136184.1"/>
    </source>
</evidence>
<evidence type="ECO:0000256" key="1">
    <source>
        <dbReference type="SAM" id="MobiDB-lite"/>
    </source>
</evidence>
<sequence length="554" mass="63034">MPYKINFSAASETPVSPVFRLKKSWGAIKCAHNGNDFDAVSLSDVSQSFFDEGTLHPAQEIEVLEEYSSDVSEIGSVHSDDSTDLEVSEPRNEPPTYGVSHPWEVVDYHLYLCSVERGKGTSARRNGMFVYDGIDCRPVYYNELLEERAFEPCNIGEEPQFLFWNLPIADLGPSFNGRHYILGFDYNNRALFARHFEWIPNKTDDLWCVWDLGFTMYSITIPDLIILLESGLSEEVHVGMGILSSSPYCIAMGSYDDPGMEIVITILFCRWVLDFAEAIFEQGGNIMERFKERLARYMEECRIILARASYRAWFVPRGGYMKATYQRNSSIGKFTSDLFTFSKSVEDGSLKAQSWRAPGLDTCNMLRHQDRVQRRAETEQRLESLFTIPEVDIPPESPGEVLGWMVVRSKESLAALCPARTPRIPPRSKYGSVGLHCWSSMSPKIIKDEDEAYNGLRETKRHKTPLSLLLKQILDLIKTRPELDCPENRAHFEELLTALATDVQQKAVNDSVTPLLGHENDSWKVEVLSMLKPKALVTHYRLDSNLELDNHAPQ</sequence>
<keyword evidence="3" id="KW-1185">Reference proteome</keyword>
<dbReference type="GeneID" id="43635251"/>
<gene>
    <name evidence="2" type="ORF">BDV38DRAFT_116373</name>
</gene>
<protein>
    <submittedName>
        <fullName evidence="2">Uncharacterized protein</fullName>
    </submittedName>
</protein>
<dbReference type="EMBL" id="ML743586">
    <property type="protein sequence ID" value="KAE8136184.1"/>
    <property type="molecule type" value="Genomic_DNA"/>
</dbReference>
<dbReference type="RefSeq" id="XP_031912247.1">
    <property type="nucleotide sequence ID" value="XM_032051041.1"/>
</dbReference>
<accession>A0A5N6SST5</accession>
<name>A0A5N6SST5_ASPPS</name>
<proteinExistence type="predicted"/>
<dbReference type="AlphaFoldDB" id="A0A5N6SST5"/>
<dbReference type="OrthoDB" id="4363600at2759"/>